<gene>
    <name evidence="1" type="ORF">EYC80_003158</name>
</gene>
<dbReference type="AlphaFoldDB" id="A0A5N6KCV2"/>
<dbReference type="GO" id="GO:0031146">
    <property type="term" value="P:SCF-dependent proteasomal ubiquitin-dependent protein catabolic process"/>
    <property type="evidence" value="ECO:0007669"/>
    <property type="project" value="TreeGrafter"/>
</dbReference>
<evidence type="ECO:0000313" key="2">
    <source>
        <dbReference type="Proteomes" id="UP000326757"/>
    </source>
</evidence>
<reference evidence="1 2" key="1">
    <citation type="submission" date="2019-06" db="EMBL/GenBank/DDBJ databases">
        <title>Genome Sequence of the Brown Rot Fungal Pathogen Monilinia laxa.</title>
        <authorList>
            <person name="De Miccolis Angelini R.M."/>
            <person name="Landi L."/>
            <person name="Abate D."/>
            <person name="Pollastro S."/>
            <person name="Romanazzi G."/>
            <person name="Faretra F."/>
        </authorList>
    </citation>
    <scope>NUCLEOTIDE SEQUENCE [LARGE SCALE GENOMIC DNA]</scope>
    <source>
        <strain evidence="1 2">Mlax316</strain>
    </source>
</reference>
<dbReference type="SUPFAM" id="SSF52047">
    <property type="entry name" value="RNI-like"/>
    <property type="match status" value="1"/>
</dbReference>
<proteinExistence type="predicted"/>
<evidence type="ECO:0008006" key="3">
    <source>
        <dbReference type="Google" id="ProtNLM"/>
    </source>
</evidence>
<dbReference type="InterPro" id="IPR032675">
    <property type="entry name" value="LRR_dom_sf"/>
</dbReference>
<evidence type="ECO:0000313" key="1">
    <source>
        <dbReference type="EMBL" id="KAB8301273.1"/>
    </source>
</evidence>
<accession>A0A5N6KCV2</accession>
<comment type="caution">
    <text evidence="1">The sequence shown here is derived from an EMBL/GenBank/DDBJ whole genome shotgun (WGS) entry which is preliminary data.</text>
</comment>
<sequence length="508" mass="57274">MHRALFLPEIIATILETGSAAPGFLHTCLFISKTFSLEATRILWYACGAYYPPEVYLHVTPDIKHLAQIAIQDTGRAQYYANFIHVLSFYQEGPEEYDDDMDYEYPVEARWYKELVSLQFPQLEDFTLFRESDAAERNTGDLIAHFAQPNIENFKVCQGSDLSDSIFDRLANSCPRLKALELSDILTSNVSEDRLVKFFSKADSLTWLLVRTGFHESWSCEVFEAIAKLPNLRHIAIPDIQDNWIDSISLKNSAIPIFSNLKEVEAGISDHDLESLARFVPNLETLNIGLQNFPPSYNILASASNFSRLTSLTVEFSSRSCISGNDLLLLVQNCPLLDSLSLGEVKSTAIYPPSAGSHPSGIDINDRIIEKMAQVLGTRIVSLAIVLDRPGLLTWRSILFLAQYCKNLMGLTISCNFNWQETLSGTPEHAFPALEQLDFVFDGEIRAAQLVNNSNDEMIQSYARRMFELAPKLSVFWIEGGNDSDKDWEAAVMKIFYESWSPPDIVED</sequence>
<dbReference type="GO" id="GO:0019005">
    <property type="term" value="C:SCF ubiquitin ligase complex"/>
    <property type="evidence" value="ECO:0007669"/>
    <property type="project" value="TreeGrafter"/>
</dbReference>
<keyword evidence="2" id="KW-1185">Reference proteome</keyword>
<dbReference type="PANTHER" id="PTHR13318">
    <property type="entry name" value="PARTNER OF PAIRED, ISOFORM B-RELATED"/>
    <property type="match status" value="1"/>
</dbReference>
<protein>
    <recommendedName>
        <fullName evidence="3">F-box domain-containing protein</fullName>
    </recommendedName>
</protein>
<dbReference type="Gene3D" id="3.80.10.10">
    <property type="entry name" value="Ribonuclease Inhibitor"/>
    <property type="match status" value="1"/>
</dbReference>
<organism evidence="1 2">
    <name type="scientific">Monilinia laxa</name>
    <name type="common">Brown rot fungus</name>
    <name type="synonym">Sclerotinia laxa</name>
    <dbReference type="NCBI Taxonomy" id="61186"/>
    <lineage>
        <taxon>Eukaryota</taxon>
        <taxon>Fungi</taxon>
        <taxon>Dikarya</taxon>
        <taxon>Ascomycota</taxon>
        <taxon>Pezizomycotina</taxon>
        <taxon>Leotiomycetes</taxon>
        <taxon>Helotiales</taxon>
        <taxon>Sclerotiniaceae</taxon>
        <taxon>Monilinia</taxon>
    </lineage>
</organism>
<name>A0A5N6KCV2_MONLA</name>
<dbReference type="Proteomes" id="UP000326757">
    <property type="component" value="Unassembled WGS sequence"/>
</dbReference>
<dbReference type="OrthoDB" id="5368161at2759"/>
<dbReference type="EMBL" id="VIGI01000004">
    <property type="protein sequence ID" value="KAB8301273.1"/>
    <property type="molecule type" value="Genomic_DNA"/>
</dbReference>